<evidence type="ECO:0000313" key="14">
    <source>
        <dbReference type="Proteomes" id="UP000299102"/>
    </source>
</evidence>
<dbReference type="GO" id="GO:0006508">
    <property type="term" value="P:proteolysis"/>
    <property type="evidence" value="ECO:0007669"/>
    <property type="project" value="UniProtKB-KW"/>
</dbReference>
<keyword evidence="3 13" id="KW-0121">Carboxypeptidase</keyword>
<feature type="active site" description="Proton donor/acceptor" evidence="11">
    <location>
        <position position="419"/>
    </location>
</feature>
<feature type="domain" description="Peptidase M14" evidence="12">
    <location>
        <begin position="153"/>
        <end position="455"/>
    </location>
</feature>
<dbReference type="Pfam" id="PF00246">
    <property type="entry name" value="Peptidase_M14"/>
    <property type="match status" value="1"/>
</dbReference>
<keyword evidence="9" id="KW-0482">Metalloprotease</keyword>
<evidence type="ECO:0000256" key="5">
    <source>
        <dbReference type="ARBA" id="ARBA00022723"/>
    </source>
</evidence>
<dbReference type="InterPro" id="IPR057246">
    <property type="entry name" value="CARBOXYPEPT_ZN_1"/>
</dbReference>
<dbReference type="SUPFAM" id="SSF54897">
    <property type="entry name" value="Protease propeptides/inhibitors"/>
    <property type="match status" value="1"/>
</dbReference>
<keyword evidence="14" id="KW-1185">Reference proteome</keyword>
<evidence type="ECO:0000259" key="12">
    <source>
        <dbReference type="PROSITE" id="PS52035"/>
    </source>
</evidence>
<dbReference type="InterPro" id="IPR036990">
    <property type="entry name" value="M14A-like_propep"/>
</dbReference>
<dbReference type="FunFam" id="3.40.630.10:FF:000084">
    <property type="entry name" value="Carboxypeptidase B2"/>
    <property type="match status" value="1"/>
</dbReference>
<name>A0A4C1SUH7_EUMVA</name>
<keyword evidence="5" id="KW-0479">Metal-binding</keyword>
<dbReference type="PROSITE" id="PS52035">
    <property type="entry name" value="PEPTIDASE_M14"/>
    <property type="match status" value="1"/>
</dbReference>
<evidence type="ECO:0000256" key="3">
    <source>
        <dbReference type="ARBA" id="ARBA00022645"/>
    </source>
</evidence>
<dbReference type="GO" id="GO:0008270">
    <property type="term" value="F:zinc ion binding"/>
    <property type="evidence" value="ECO:0007669"/>
    <property type="project" value="InterPro"/>
</dbReference>
<dbReference type="PANTHER" id="PTHR11705:SF140">
    <property type="entry name" value="FI02848P-RELATED"/>
    <property type="match status" value="1"/>
</dbReference>
<accession>A0A4C1SUH7</accession>
<dbReference type="OrthoDB" id="3626597at2759"/>
<comment type="similarity">
    <text evidence="2 11">Belongs to the peptidase M14 family.</text>
</comment>
<dbReference type="InterPro" id="IPR000834">
    <property type="entry name" value="Peptidase_M14"/>
</dbReference>
<keyword evidence="4" id="KW-0645">Protease</keyword>
<dbReference type="SMART" id="SM00631">
    <property type="entry name" value="Zn_pept"/>
    <property type="match status" value="1"/>
</dbReference>
<dbReference type="CDD" id="cd06248">
    <property type="entry name" value="M14_CP_insect"/>
    <property type="match status" value="1"/>
</dbReference>
<keyword evidence="7" id="KW-0378">Hydrolase</keyword>
<proteinExistence type="inferred from homology"/>
<keyword evidence="10" id="KW-1015">Disulfide bond</keyword>
<dbReference type="Proteomes" id="UP000299102">
    <property type="component" value="Unassembled WGS sequence"/>
</dbReference>
<gene>
    <name evidence="13" type="ORF">EVAR_3353_1</name>
</gene>
<evidence type="ECO:0000313" key="13">
    <source>
        <dbReference type="EMBL" id="GBP04997.1"/>
    </source>
</evidence>
<dbReference type="GO" id="GO:0005615">
    <property type="term" value="C:extracellular space"/>
    <property type="evidence" value="ECO:0007669"/>
    <property type="project" value="TreeGrafter"/>
</dbReference>
<evidence type="ECO:0000256" key="7">
    <source>
        <dbReference type="ARBA" id="ARBA00022801"/>
    </source>
</evidence>
<evidence type="ECO:0000256" key="6">
    <source>
        <dbReference type="ARBA" id="ARBA00022729"/>
    </source>
</evidence>
<protein>
    <submittedName>
        <fullName evidence="13">Carboxypeptidase B</fullName>
    </submittedName>
</protein>
<evidence type="ECO:0000256" key="2">
    <source>
        <dbReference type="ARBA" id="ARBA00005988"/>
    </source>
</evidence>
<keyword evidence="6" id="KW-0732">Signal</keyword>
<comment type="cofactor">
    <cofactor evidence="1">
        <name>Zn(2+)</name>
        <dbReference type="ChEBI" id="CHEBI:29105"/>
    </cofactor>
</comment>
<keyword evidence="8" id="KW-0862">Zinc</keyword>
<dbReference type="Gene3D" id="3.40.630.10">
    <property type="entry name" value="Zn peptidases"/>
    <property type="match status" value="1"/>
</dbReference>
<dbReference type="EMBL" id="BGZK01000016">
    <property type="protein sequence ID" value="GBP04997.1"/>
    <property type="molecule type" value="Genomic_DNA"/>
</dbReference>
<dbReference type="GO" id="GO:0004181">
    <property type="term" value="F:metallocarboxypeptidase activity"/>
    <property type="evidence" value="ECO:0007669"/>
    <property type="project" value="InterPro"/>
</dbReference>
<dbReference type="AlphaFoldDB" id="A0A4C1SUH7"/>
<evidence type="ECO:0000256" key="9">
    <source>
        <dbReference type="ARBA" id="ARBA00023049"/>
    </source>
</evidence>
<dbReference type="SUPFAM" id="SSF53187">
    <property type="entry name" value="Zn-dependent exopeptidases"/>
    <property type="match status" value="1"/>
</dbReference>
<dbReference type="PROSITE" id="PS00132">
    <property type="entry name" value="CARBOXYPEPT_ZN_1"/>
    <property type="match status" value="1"/>
</dbReference>
<evidence type="ECO:0000256" key="1">
    <source>
        <dbReference type="ARBA" id="ARBA00001947"/>
    </source>
</evidence>
<comment type="caution">
    <text evidence="13">The sequence shown here is derived from an EMBL/GenBank/DDBJ whole genome shotgun (WGS) entry which is preliminary data.</text>
</comment>
<organism evidence="13 14">
    <name type="scientific">Eumeta variegata</name>
    <name type="common">Bagworm moth</name>
    <name type="synonym">Eumeta japonica</name>
    <dbReference type="NCBI Taxonomy" id="151549"/>
    <lineage>
        <taxon>Eukaryota</taxon>
        <taxon>Metazoa</taxon>
        <taxon>Ecdysozoa</taxon>
        <taxon>Arthropoda</taxon>
        <taxon>Hexapoda</taxon>
        <taxon>Insecta</taxon>
        <taxon>Pterygota</taxon>
        <taxon>Neoptera</taxon>
        <taxon>Endopterygota</taxon>
        <taxon>Lepidoptera</taxon>
        <taxon>Glossata</taxon>
        <taxon>Ditrysia</taxon>
        <taxon>Tineoidea</taxon>
        <taxon>Psychidae</taxon>
        <taxon>Oiketicinae</taxon>
        <taxon>Eumeta</taxon>
    </lineage>
</organism>
<evidence type="ECO:0000256" key="10">
    <source>
        <dbReference type="ARBA" id="ARBA00023157"/>
    </source>
</evidence>
<reference evidence="13 14" key="1">
    <citation type="journal article" date="2019" name="Commun. Biol.">
        <title>The bagworm genome reveals a unique fibroin gene that provides high tensile strength.</title>
        <authorList>
            <person name="Kono N."/>
            <person name="Nakamura H."/>
            <person name="Ohtoshi R."/>
            <person name="Tomita M."/>
            <person name="Numata K."/>
            <person name="Arakawa K."/>
        </authorList>
    </citation>
    <scope>NUCLEOTIDE SEQUENCE [LARGE SCALE GENOMIC DNA]</scope>
</reference>
<dbReference type="InterPro" id="IPR003146">
    <property type="entry name" value="M14A_act_pep"/>
</dbReference>
<dbReference type="PRINTS" id="PR00765">
    <property type="entry name" value="CRBOXYPTASEA"/>
</dbReference>
<dbReference type="PANTHER" id="PTHR11705">
    <property type="entry name" value="PROTEASE FAMILY M14 CARBOXYPEPTIDASE A,B"/>
    <property type="match status" value="1"/>
</dbReference>
<sequence>MPNAANAPCKLVQWRVQGDVRACGCAVTAVYTMRLLVFVLFITAVCAKHELYEGWKSYFVAPSSQEQVKTLHDMADVYKLDFLSAAVLGREGLVLVKPNFQQPFENTLKELGIHYSIHSKNVKTALDFDDEAIERRHREVELKNGGRSLPYDNYQEWEVIDEYMQDIARRYPQTVTLVTPANSFEGRPLRYLKISTTNFEDTSKPVIFIDGGIHAREWISPPTVTWAIHKLVEDVTEPDLLNDFDWILLPVVNPDGYKFTFTNERFWRKTRSTDQHILSNIWPGVDGNRNYDFFWNTVGTSNFPSSDVFAGSRPFSEIETRVVRDIFHEYLPRMSLYLTMHSYGSMILYPWGHDGSLSPNVFALHVVGVEMAQTIDAISHPSFPRYLVGNSVHVIGYAASGAAEDYAHSIGVPLAYTYELPGLSTGLQGFVLDPVWIEQVCWETWEGIIVGARRSKDFFRRK</sequence>
<dbReference type="Gene3D" id="3.30.70.340">
    <property type="entry name" value="Metallocarboxypeptidase-like"/>
    <property type="match status" value="1"/>
</dbReference>
<evidence type="ECO:0000256" key="8">
    <source>
        <dbReference type="ARBA" id="ARBA00022833"/>
    </source>
</evidence>
<evidence type="ECO:0000256" key="11">
    <source>
        <dbReference type="PROSITE-ProRule" id="PRU01379"/>
    </source>
</evidence>
<dbReference type="Pfam" id="PF02244">
    <property type="entry name" value="Propep_M14"/>
    <property type="match status" value="1"/>
</dbReference>
<evidence type="ECO:0000256" key="4">
    <source>
        <dbReference type="ARBA" id="ARBA00022670"/>
    </source>
</evidence>